<dbReference type="AlphaFoldDB" id="A0A9D2GZ08"/>
<proteinExistence type="predicted"/>
<dbReference type="Proteomes" id="UP000824108">
    <property type="component" value="Unassembled WGS sequence"/>
</dbReference>
<reference evidence="2" key="2">
    <citation type="submission" date="2021-04" db="EMBL/GenBank/DDBJ databases">
        <authorList>
            <person name="Gilroy R."/>
        </authorList>
    </citation>
    <scope>NUCLEOTIDE SEQUENCE</scope>
    <source>
        <strain evidence="2">CHK118-2852</strain>
    </source>
</reference>
<comment type="caution">
    <text evidence="2">The sequence shown here is derived from an EMBL/GenBank/DDBJ whole genome shotgun (WGS) entry which is preliminary data.</text>
</comment>
<name>A0A9D2GZ08_9BACE</name>
<dbReference type="Pfam" id="PF14059">
    <property type="entry name" value="DUF4251"/>
    <property type="match status" value="1"/>
</dbReference>
<feature type="signal peptide" evidence="1">
    <location>
        <begin position="1"/>
        <end position="22"/>
    </location>
</feature>
<dbReference type="InterPro" id="IPR025347">
    <property type="entry name" value="DUF4251"/>
</dbReference>
<dbReference type="EMBL" id="DXAV01000056">
    <property type="protein sequence ID" value="HIZ91839.1"/>
    <property type="molecule type" value="Genomic_DNA"/>
</dbReference>
<sequence length="164" mass="18598">MRQLICIAFLACTLASAAPVQAQKKDKEAEKARTEQAVKEALEARRYHIDVNYMTPMRGRARALTDNYSLTVRGDSILSYLPYVGQAYSVPYGGGKALNFDARIQTYEMKDGKKGRKEIRFTTTNDEDSYTYQLTVYPDGCTQIRVLPTRRQSISFNGEMNTED</sequence>
<evidence type="ECO:0000256" key="1">
    <source>
        <dbReference type="SAM" id="SignalP"/>
    </source>
</evidence>
<dbReference type="Gene3D" id="2.40.128.410">
    <property type="match status" value="1"/>
</dbReference>
<reference evidence="2" key="1">
    <citation type="journal article" date="2021" name="PeerJ">
        <title>Extensive microbial diversity within the chicken gut microbiome revealed by metagenomics and culture.</title>
        <authorList>
            <person name="Gilroy R."/>
            <person name="Ravi A."/>
            <person name="Getino M."/>
            <person name="Pursley I."/>
            <person name="Horton D.L."/>
            <person name="Alikhan N.F."/>
            <person name="Baker D."/>
            <person name="Gharbi K."/>
            <person name="Hall N."/>
            <person name="Watson M."/>
            <person name="Adriaenssens E.M."/>
            <person name="Foster-Nyarko E."/>
            <person name="Jarju S."/>
            <person name="Secka A."/>
            <person name="Antonio M."/>
            <person name="Oren A."/>
            <person name="Chaudhuri R.R."/>
            <person name="La Ragione R."/>
            <person name="Hildebrand F."/>
            <person name="Pallen M.J."/>
        </authorList>
    </citation>
    <scope>NUCLEOTIDE SEQUENCE</scope>
    <source>
        <strain evidence="2">CHK118-2852</strain>
    </source>
</reference>
<organism evidence="2 3">
    <name type="scientific">Candidatus Bacteroides merdavium</name>
    <dbReference type="NCBI Taxonomy" id="2838472"/>
    <lineage>
        <taxon>Bacteria</taxon>
        <taxon>Pseudomonadati</taxon>
        <taxon>Bacteroidota</taxon>
        <taxon>Bacteroidia</taxon>
        <taxon>Bacteroidales</taxon>
        <taxon>Bacteroidaceae</taxon>
        <taxon>Bacteroides</taxon>
    </lineage>
</organism>
<accession>A0A9D2GZ08</accession>
<feature type="chain" id="PRO_5039534993" evidence="1">
    <location>
        <begin position="23"/>
        <end position="164"/>
    </location>
</feature>
<evidence type="ECO:0000313" key="2">
    <source>
        <dbReference type="EMBL" id="HIZ91839.1"/>
    </source>
</evidence>
<protein>
    <submittedName>
        <fullName evidence="2">DUF4251 domain-containing protein</fullName>
    </submittedName>
</protein>
<gene>
    <name evidence="2" type="ORF">H9807_06970</name>
</gene>
<evidence type="ECO:0000313" key="3">
    <source>
        <dbReference type="Proteomes" id="UP000824108"/>
    </source>
</evidence>
<keyword evidence="1" id="KW-0732">Signal</keyword>